<evidence type="ECO:0000313" key="2">
    <source>
        <dbReference type="Proteomes" id="UP000827816"/>
    </source>
</evidence>
<keyword evidence="2" id="KW-1185">Reference proteome</keyword>
<evidence type="ECO:0000313" key="1">
    <source>
        <dbReference type="EMBL" id="UGO47203.1"/>
    </source>
</evidence>
<organism evidence="1 2">
    <name type="scientific">Enterobacter phage vB_EclS_CobraSix</name>
    <dbReference type="NCBI Taxonomy" id="2894794"/>
    <lineage>
        <taxon>Viruses</taxon>
        <taxon>Duplodnaviria</taxon>
        <taxon>Heunggongvirae</taxon>
        <taxon>Uroviricota</taxon>
        <taxon>Caudoviricetes</taxon>
        <taxon>Cobrasixvirus</taxon>
        <taxon>Cobrasixvirus cobrasix</taxon>
    </lineage>
</organism>
<dbReference type="EMBL" id="OK499971">
    <property type="protein sequence ID" value="UGO47203.1"/>
    <property type="molecule type" value="Genomic_DNA"/>
</dbReference>
<gene>
    <name evidence="1" type="ORF">COBRASIX_36</name>
</gene>
<name>A0AAE8YNX1_9CAUD</name>
<proteinExistence type="predicted"/>
<protein>
    <submittedName>
        <fullName evidence="1">Uncharacterized protein</fullName>
    </submittedName>
</protein>
<reference evidence="1" key="1">
    <citation type="submission" date="2021-10" db="EMBL/GenBank/DDBJ databases">
        <authorList>
            <person name="Brantly S."/>
            <person name="Loertscher E."/>
            <person name="Chow J."/>
            <person name="Doney J."/>
            <person name="Standing N."/>
            <person name="Ruesch S."/>
            <person name="Holmstead J."/>
            <person name="Fairholm J."/>
            <person name="Parson M."/>
            <person name="Rodriguez W."/>
            <person name="Himes S."/>
            <person name="Tovar K."/>
            <person name="Wilkey A."/>
            <person name="Birch L."/>
            <person name="Hogan T."/>
            <person name="Flake P."/>
            <person name="Walker J."/>
            <person name="Johnson L."/>
            <person name="Kruger J.L."/>
            <person name="Sharma R."/>
            <person name="Breakwell D.P."/>
            <person name="Grose J.H."/>
        </authorList>
    </citation>
    <scope>NUCLEOTIDE SEQUENCE</scope>
</reference>
<accession>A0AAE8YNX1</accession>
<dbReference type="Proteomes" id="UP000827816">
    <property type="component" value="Segment"/>
</dbReference>
<sequence>MDEMTQEFKDWYEKETGWCVEDAPSDDVTALIWLAWKAGKKAGEDFKE</sequence>